<dbReference type="NCBIfam" id="TIGR01490">
    <property type="entry name" value="HAD-SF-IB-hyp1"/>
    <property type="match status" value="1"/>
</dbReference>
<sequence length="219" mass="25059">MALAIFDLDHTLLSDDSDHAWGQYLADRGLVDPAEHKYRNDQFYAQYQAGTLNIHDYLRFALQPLLDHPLEQMLAERQRFLEERIEPLISQKSRDLIQNHRNQEDQLLIITATNGFITYPIAERLGIDNIIAPHPEVINGQYTGAIVGIPSFQNGKVTRLNAWLNERQQTMEGAWFYSDSHNDLPLLRLVDRPVAVDPDAILAAEANQHGWPVISLRDN</sequence>
<dbReference type="PANTHER" id="PTHR43344:SF13">
    <property type="entry name" value="PHOSPHATASE RV3661-RELATED"/>
    <property type="match status" value="1"/>
</dbReference>
<evidence type="ECO:0000313" key="5">
    <source>
        <dbReference type="Proteomes" id="UP001620597"/>
    </source>
</evidence>
<name>A0ABW8NHI5_9GAMM</name>
<dbReference type="SUPFAM" id="SSF56784">
    <property type="entry name" value="HAD-like"/>
    <property type="match status" value="1"/>
</dbReference>
<keyword evidence="2 4" id="KW-0378">Hydrolase</keyword>
<keyword evidence="1" id="KW-0479">Metal-binding</keyword>
<dbReference type="EC" id="3.1.3.-" evidence="4"/>
<dbReference type="InterPro" id="IPR006385">
    <property type="entry name" value="HAD_hydro_SerB1"/>
</dbReference>
<dbReference type="CDD" id="cd02612">
    <property type="entry name" value="HAD_PGPPase"/>
    <property type="match status" value="1"/>
</dbReference>
<organism evidence="4 5">
    <name type="scientific">Oceanobacter antarcticus</name>
    <dbReference type="NCBI Taxonomy" id="3133425"/>
    <lineage>
        <taxon>Bacteria</taxon>
        <taxon>Pseudomonadati</taxon>
        <taxon>Pseudomonadota</taxon>
        <taxon>Gammaproteobacteria</taxon>
        <taxon>Oceanospirillales</taxon>
        <taxon>Oceanospirillaceae</taxon>
        <taxon>Oceanobacter</taxon>
    </lineage>
</organism>
<gene>
    <name evidence="4" type="ORF">WG929_08430</name>
</gene>
<dbReference type="Gene3D" id="3.40.50.1000">
    <property type="entry name" value="HAD superfamily/HAD-like"/>
    <property type="match status" value="1"/>
</dbReference>
<dbReference type="InterPro" id="IPR036412">
    <property type="entry name" value="HAD-like_sf"/>
</dbReference>
<dbReference type="PANTHER" id="PTHR43344">
    <property type="entry name" value="PHOSPHOSERINE PHOSPHATASE"/>
    <property type="match status" value="1"/>
</dbReference>
<dbReference type="InterPro" id="IPR023214">
    <property type="entry name" value="HAD_sf"/>
</dbReference>
<evidence type="ECO:0000313" key="4">
    <source>
        <dbReference type="EMBL" id="MFK4752433.1"/>
    </source>
</evidence>
<dbReference type="Proteomes" id="UP001620597">
    <property type="component" value="Unassembled WGS sequence"/>
</dbReference>
<comment type="caution">
    <text evidence="4">The sequence shown here is derived from an EMBL/GenBank/DDBJ whole genome shotgun (WGS) entry which is preliminary data.</text>
</comment>
<dbReference type="EMBL" id="JBBKTX010000008">
    <property type="protein sequence ID" value="MFK4752433.1"/>
    <property type="molecule type" value="Genomic_DNA"/>
</dbReference>
<proteinExistence type="predicted"/>
<dbReference type="Pfam" id="PF12710">
    <property type="entry name" value="HAD"/>
    <property type="match status" value="1"/>
</dbReference>
<protein>
    <submittedName>
        <fullName evidence="4">HAD family hydrolase</fullName>
        <ecNumber evidence="4">3.1.3.-</ecNumber>
    </submittedName>
</protein>
<accession>A0ABW8NHI5</accession>
<reference evidence="4 5" key="1">
    <citation type="submission" date="2024-03" db="EMBL/GenBank/DDBJ databases">
        <title>High-quality draft genome sequence of Oceanobacter sp. wDCs-4.</title>
        <authorList>
            <person name="Dong C."/>
        </authorList>
    </citation>
    <scope>NUCLEOTIDE SEQUENCE [LARGE SCALE GENOMIC DNA]</scope>
    <source>
        <strain evidence="5">wDCs-4</strain>
    </source>
</reference>
<evidence type="ECO:0000256" key="2">
    <source>
        <dbReference type="ARBA" id="ARBA00022801"/>
    </source>
</evidence>
<dbReference type="GO" id="GO:0016787">
    <property type="term" value="F:hydrolase activity"/>
    <property type="evidence" value="ECO:0007669"/>
    <property type="project" value="UniProtKB-KW"/>
</dbReference>
<dbReference type="RefSeq" id="WP_416205709.1">
    <property type="nucleotide sequence ID" value="NZ_JBBKTX010000008.1"/>
</dbReference>
<dbReference type="NCBIfam" id="TIGR01488">
    <property type="entry name" value="HAD-SF-IB"/>
    <property type="match status" value="1"/>
</dbReference>
<evidence type="ECO:0000256" key="3">
    <source>
        <dbReference type="ARBA" id="ARBA00022842"/>
    </source>
</evidence>
<keyword evidence="5" id="KW-1185">Reference proteome</keyword>
<keyword evidence="3" id="KW-0460">Magnesium</keyword>
<evidence type="ECO:0000256" key="1">
    <source>
        <dbReference type="ARBA" id="ARBA00022723"/>
    </source>
</evidence>
<dbReference type="InterPro" id="IPR050582">
    <property type="entry name" value="HAD-like_SerB"/>
</dbReference>
<dbReference type="Gene3D" id="1.20.1440.100">
    <property type="entry name" value="SG protein - dephosphorylation function"/>
    <property type="match status" value="1"/>
</dbReference>